<keyword evidence="2" id="KW-1185">Reference proteome</keyword>
<reference evidence="1" key="1">
    <citation type="submission" date="2022-04" db="EMBL/GenBank/DDBJ databases">
        <title>Jade perch genome.</title>
        <authorList>
            <person name="Chao B."/>
        </authorList>
    </citation>
    <scope>NUCLEOTIDE SEQUENCE</scope>
    <source>
        <strain evidence="1">CB-2022</strain>
    </source>
</reference>
<proteinExistence type="predicted"/>
<dbReference type="EMBL" id="CM041546">
    <property type="protein sequence ID" value="KAI3360555.1"/>
    <property type="molecule type" value="Genomic_DNA"/>
</dbReference>
<protein>
    <submittedName>
        <fullName evidence="1">Uncharacterized protein</fullName>
    </submittedName>
</protein>
<organism evidence="1 2">
    <name type="scientific">Scortum barcoo</name>
    <name type="common">barcoo grunter</name>
    <dbReference type="NCBI Taxonomy" id="214431"/>
    <lineage>
        <taxon>Eukaryota</taxon>
        <taxon>Metazoa</taxon>
        <taxon>Chordata</taxon>
        <taxon>Craniata</taxon>
        <taxon>Vertebrata</taxon>
        <taxon>Euteleostomi</taxon>
        <taxon>Actinopterygii</taxon>
        <taxon>Neopterygii</taxon>
        <taxon>Teleostei</taxon>
        <taxon>Neoteleostei</taxon>
        <taxon>Acanthomorphata</taxon>
        <taxon>Eupercaria</taxon>
        <taxon>Centrarchiformes</taxon>
        <taxon>Terapontoidei</taxon>
        <taxon>Terapontidae</taxon>
        <taxon>Scortum</taxon>
    </lineage>
</organism>
<evidence type="ECO:0000313" key="1">
    <source>
        <dbReference type="EMBL" id="KAI3360555.1"/>
    </source>
</evidence>
<accession>A0ACB8VYP4</accession>
<evidence type="ECO:0000313" key="2">
    <source>
        <dbReference type="Proteomes" id="UP000831701"/>
    </source>
</evidence>
<dbReference type="Proteomes" id="UP000831701">
    <property type="component" value="Chromosome 16"/>
</dbReference>
<name>A0ACB8VYP4_9TELE</name>
<comment type="caution">
    <text evidence="1">The sequence shown here is derived from an EMBL/GenBank/DDBJ whole genome shotgun (WGS) entry which is preliminary data.</text>
</comment>
<sequence length="524" mass="57822">MRQPTFRPSRQPTTSYAFMAFHGIPRDIVSDRGPASGSTGLEVLYGTLTSGFHPQSNGQTERTNQDLESALRCVTAGNQSTWCTYLPWVELAHNSLEQELAVPSIQHHLQRCKAVWQRTQAALEATVQRNRRSADKHRLPAPQYSQDSWLHAAAASLAYLVFLLASSPPLQSSLQLSGAARLSAPAALSPTPSLICQVAERDEQATCFFLCSSLPPLAPLYGCSNLARNVRSTKRVLLMAQQKLMLILCLVWTDWMGGMADHLMMPMNHSSAGASLHGYRMGMNGGLQAGHQQHANQQGMRAMPNGQMMHYGGAQANMETAMRQRQGMVGGPMNGQLNGAQMGHHQMTSGNMMYNGQPQQQQHHPQQQHHMHPQQHQQQAQHPQQQQQQQQQQFMNGGLTSQQLMASMQLQKLNTQYHGHPLGPMGGNHMGPTTQYRMNPAQLANMQHMAGPALALNGMDADMIDEEVLTSLVMELGLDRVQELPELFLGQNEFDFISDFVSKQQPSTGDGVGVESFGRLRLVG</sequence>
<gene>
    <name evidence="1" type="ORF">L3Q82_002433</name>
</gene>